<feature type="signal peptide" evidence="7">
    <location>
        <begin position="1"/>
        <end position="19"/>
    </location>
</feature>
<organism evidence="8 9">
    <name type="scientific">Paratrimastix pyriformis</name>
    <dbReference type="NCBI Taxonomy" id="342808"/>
    <lineage>
        <taxon>Eukaryota</taxon>
        <taxon>Metamonada</taxon>
        <taxon>Preaxostyla</taxon>
        <taxon>Paratrimastigidae</taxon>
        <taxon>Paratrimastix</taxon>
    </lineage>
</organism>
<dbReference type="Pfam" id="PF00352">
    <property type="entry name" value="TBP"/>
    <property type="match status" value="2"/>
</dbReference>
<dbReference type="InterPro" id="IPR012295">
    <property type="entry name" value="TBP_dom_sf"/>
</dbReference>
<evidence type="ECO:0000313" key="8">
    <source>
        <dbReference type="EMBL" id="KAJ4461224.1"/>
    </source>
</evidence>
<evidence type="ECO:0000256" key="4">
    <source>
        <dbReference type="ARBA" id="ARBA00023163"/>
    </source>
</evidence>
<keyword evidence="9" id="KW-1185">Reference proteome</keyword>
<gene>
    <name evidence="8" type="ORF">PAPYR_2252</name>
</gene>
<keyword evidence="7" id="KW-0732">Signal</keyword>
<feature type="region of interest" description="Disordered" evidence="6">
    <location>
        <begin position="372"/>
        <end position="421"/>
    </location>
</feature>
<feature type="compositionally biased region" description="Low complexity" evidence="6">
    <location>
        <begin position="372"/>
        <end position="417"/>
    </location>
</feature>
<dbReference type="CDD" id="cd04516">
    <property type="entry name" value="TBP_eukaryotes"/>
    <property type="match status" value="1"/>
</dbReference>
<comment type="similarity">
    <text evidence="2">Belongs to the TBP family.</text>
</comment>
<dbReference type="PANTHER" id="PTHR10126">
    <property type="entry name" value="TATA-BOX BINDING PROTEIN"/>
    <property type="match status" value="1"/>
</dbReference>
<dbReference type="Gene3D" id="3.30.310.10">
    <property type="entry name" value="TATA-Binding Protein"/>
    <property type="match status" value="2"/>
</dbReference>
<evidence type="ECO:0000256" key="5">
    <source>
        <dbReference type="ARBA" id="ARBA00023242"/>
    </source>
</evidence>
<dbReference type="InterPro" id="IPR030491">
    <property type="entry name" value="TBP_CS"/>
</dbReference>
<dbReference type="SUPFAM" id="SSF55945">
    <property type="entry name" value="TATA-box binding protein-like"/>
    <property type="match status" value="2"/>
</dbReference>
<dbReference type="PRINTS" id="PR00686">
    <property type="entry name" value="TIFACTORIID"/>
</dbReference>
<comment type="caution">
    <text evidence="8">The sequence shown here is derived from an EMBL/GenBank/DDBJ whole genome shotgun (WGS) entry which is preliminary data.</text>
</comment>
<feature type="chain" id="PRO_5046380927" evidence="7">
    <location>
        <begin position="20"/>
        <end position="605"/>
    </location>
</feature>
<keyword evidence="5" id="KW-0539">Nucleus</keyword>
<dbReference type="EMBL" id="JAPMOS010000008">
    <property type="protein sequence ID" value="KAJ4461224.1"/>
    <property type="molecule type" value="Genomic_DNA"/>
</dbReference>
<evidence type="ECO:0000256" key="6">
    <source>
        <dbReference type="SAM" id="MobiDB-lite"/>
    </source>
</evidence>
<evidence type="ECO:0000256" key="2">
    <source>
        <dbReference type="ARBA" id="ARBA00005560"/>
    </source>
</evidence>
<dbReference type="InterPro" id="IPR033710">
    <property type="entry name" value="TBP_eukaryotic"/>
</dbReference>
<accession>A0ABQ8UV26</accession>
<sequence>MASVGKFLAIFWCLALVNCARLLPVDESTLGFWVMDPIELDHLDARPLRGLMADDSLKPLQSLRPERFERPQLPPGAAWKLEDFARPPEKEVATPMNPSRTGWNRPRPFAGPADMCTSNATAAAECDDYEHDDIPGRWICILPAGETATMCMWLPSGGEPASEEEAEAEEENGSAQPNPSVALMYYSTFKKNTPTTPAPPPKPVNQTQVRLQHLASLTPLPPVGSEGTPMYCRQHSDCATLVPTWSAMGNRPPEEWYCASGKVGTCLILEKLYPVAKARAVSIEKEKADDGQTVDETLIMNDVIGECRKRPRYCTPLSRPVWKIFAADVCRRWGRRKNKTAFSKTRHDAARLLPRHRRLVELTSEMEANAANSANPNANANANANISNNASAPAPLTAPQTPQAATAAQQTKQQPDPEFARLHPSGIVPVLQNVVATVNLGTKLDLKNIALRAKNAEYNPKRFAAVIMRIREPKTTALIFSSGKIVVTGAKSEDHSKLAAKKYALILKKLGYPTIKFTEFKVQNIVGSCDVKFPIRLEGLAYAHGSYSSYEPELFPGLIYRMVDPKIVLLIFVSGKVVLTGAKVRTDIYRAFEQIYPVLSEFRKT</sequence>
<protein>
    <submittedName>
        <fullName evidence="8">TATA-box-binding protein</fullName>
    </submittedName>
</protein>
<dbReference type="InterPro" id="IPR000814">
    <property type="entry name" value="TBP"/>
</dbReference>
<dbReference type="Proteomes" id="UP001141327">
    <property type="component" value="Unassembled WGS sequence"/>
</dbReference>
<evidence type="ECO:0000256" key="7">
    <source>
        <dbReference type="SAM" id="SignalP"/>
    </source>
</evidence>
<reference evidence="8" key="1">
    <citation type="journal article" date="2022" name="bioRxiv">
        <title>Genomics of Preaxostyla Flagellates Illuminates Evolutionary Transitions and the Path Towards Mitochondrial Loss.</title>
        <authorList>
            <person name="Novak L.V.F."/>
            <person name="Treitli S.C."/>
            <person name="Pyrih J."/>
            <person name="Halakuc P."/>
            <person name="Pipaliya S.V."/>
            <person name="Vacek V."/>
            <person name="Brzon O."/>
            <person name="Soukal P."/>
            <person name="Eme L."/>
            <person name="Dacks J.B."/>
            <person name="Karnkowska A."/>
            <person name="Elias M."/>
            <person name="Hampl V."/>
        </authorList>
    </citation>
    <scope>NUCLEOTIDE SEQUENCE</scope>
    <source>
        <strain evidence="8">RCP-MX</strain>
    </source>
</reference>
<dbReference type="HAMAP" id="MF_00408">
    <property type="entry name" value="TATA_bind_prot_arch"/>
    <property type="match status" value="1"/>
</dbReference>
<evidence type="ECO:0000256" key="1">
    <source>
        <dbReference type="ARBA" id="ARBA00004123"/>
    </source>
</evidence>
<feature type="compositionally biased region" description="Acidic residues" evidence="6">
    <location>
        <begin position="161"/>
        <end position="172"/>
    </location>
</feature>
<proteinExistence type="inferred from homology"/>
<keyword evidence="3" id="KW-0238">DNA-binding</keyword>
<name>A0ABQ8UV26_9EUKA</name>
<feature type="region of interest" description="Disordered" evidence="6">
    <location>
        <begin position="156"/>
        <end position="179"/>
    </location>
</feature>
<comment type="subcellular location">
    <subcellularLocation>
        <location evidence="1">Nucleus</location>
    </subcellularLocation>
</comment>
<dbReference type="PROSITE" id="PS00351">
    <property type="entry name" value="TFIID"/>
    <property type="match status" value="1"/>
</dbReference>
<evidence type="ECO:0000313" key="9">
    <source>
        <dbReference type="Proteomes" id="UP001141327"/>
    </source>
</evidence>
<evidence type="ECO:0000256" key="3">
    <source>
        <dbReference type="ARBA" id="ARBA00023125"/>
    </source>
</evidence>
<keyword evidence="4" id="KW-0804">Transcription</keyword>